<keyword evidence="5 9" id="KW-0812">Transmembrane</keyword>
<keyword evidence="7 9" id="KW-1133">Transmembrane helix</keyword>
<feature type="domain" description="Major facilitator superfamily (MFS) profile" evidence="10">
    <location>
        <begin position="26"/>
        <end position="152"/>
    </location>
</feature>
<proteinExistence type="inferred from homology"/>
<dbReference type="PANTHER" id="PTHR23500">
    <property type="entry name" value="SOLUTE CARRIER FAMILY 2, FACILITATED GLUCOSE TRANSPORTER"/>
    <property type="match status" value="1"/>
</dbReference>
<organism evidence="11 12">
    <name type="scientific">Trifolium pratense</name>
    <name type="common">Red clover</name>
    <dbReference type="NCBI Taxonomy" id="57577"/>
    <lineage>
        <taxon>Eukaryota</taxon>
        <taxon>Viridiplantae</taxon>
        <taxon>Streptophyta</taxon>
        <taxon>Embryophyta</taxon>
        <taxon>Tracheophyta</taxon>
        <taxon>Spermatophyta</taxon>
        <taxon>Magnoliopsida</taxon>
        <taxon>eudicotyledons</taxon>
        <taxon>Gunneridae</taxon>
        <taxon>Pentapetalae</taxon>
        <taxon>rosids</taxon>
        <taxon>fabids</taxon>
        <taxon>Fabales</taxon>
        <taxon>Fabaceae</taxon>
        <taxon>Papilionoideae</taxon>
        <taxon>50 kb inversion clade</taxon>
        <taxon>NPAAA clade</taxon>
        <taxon>Hologalegina</taxon>
        <taxon>IRL clade</taxon>
        <taxon>Trifolieae</taxon>
        <taxon>Trifolium</taxon>
    </lineage>
</organism>
<comment type="caution">
    <text evidence="11">The sequence shown here is derived from an EMBL/GenBank/DDBJ whole genome shotgun (WGS) entry which is preliminary data.</text>
</comment>
<feature type="non-terminal residue" evidence="11">
    <location>
        <position position="152"/>
    </location>
</feature>
<dbReference type="InterPro" id="IPR020846">
    <property type="entry name" value="MFS_dom"/>
</dbReference>
<reference evidence="11 12" key="2">
    <citation type="journal article" date="2017" name="Front. Plant Sci.">
        <title>Gene Classification and Mining of Molecular Markers Useful in Red Clover (Trifolium pratense) Breeding.</title>
        <authorList>
            <person name="Istvanek J."/>
            <person name="Dluhosova J."/>
            <person name="Dluhos P."/>
            <person name="Patkova L."/>
            <person name="Nedelnik J."/>
            <person name="Repkova J."/>
        </authorList>
    </citation>
    <scope>NUCLEOTIDE SEQUENCE [LARGE SCALE GENOMIC DNA]</scope>
    <source>
        <strain evidence="12">cv. Tatra</strain>
        <tissue evidence="11">Young leaves</tissue>
    </source>
</reference>
<dbReference type="Gene3D" id="1.20.1250.20">
    <property type="entry name" value="MFS general substrate transporter like domains"/>
    <property type="match status" value="1"/>
</dbReference>
<dbReference type="AlphaFoldDB" id="A0A2K3LYT2"/>
<dbReference type="GO" id="GO:0016020">
    <property type="term" value="C:membrane"/>
    <property type="evidence" value="ECO:0007669"/>
    <property type="project" value="UniProtKB-SubCell"/>
</dbReference>
<name>A0A2K3LYT2_TRIPR</name>
<keyword evidence="8 9" id="KW-0472">Membrane</keyword>
<dbReference type="InterPro" id="IPR003663">
    <property type="entry name" value="Sugar/inositol_transpt"/>
</dbReference>
<sequence length="152" mass="16188">MTGGGIAGGANDREFEAKITPIIIISCAMAATGGLMFGYDVGVSGGVASMPPFLEKFFPKVFRQTAEEGSESNYCKYDNQGLQLFTSSLYLAGLTVTFFASYTTRVLGRRLTMLIAGFFFIAGVSFNAAAQNLLMLIFGRILLGCGIGFANQ</sequence>
<dbReference type="InterPro" id="IPR045262">
    <property type="entry name" value="STP/PLT_plant"/>
</dbReference>
<evidence type="ECO:0000256" key="1">
    <source>
        <dbReference type="ARBA" id="ARBA00004141"/>
    </source>
</evidence>
<dbReference type="GO" id="GO:0015144">
    <property type="term" value="F:carbohydrate transmembrane transporter activity"/>
    <property type="evidence" value="ECO:0007669"/>
    <property type="project" value="InterPro"/>
</dbReference>
<accession>A0A2K3LYT2</accession>
<dbReference type="PROSITE" id="PS50850">
    <property type="entry name" value="MFS"/>
    <property type="match status" value="1"/>
</dbReference>
<evidence type="ECO:0000313" key="11">
    <source>
        <dbReference type="EMBL" id="PNX83686.1"/>
    </source>
</evidence>
<keyword evidence="3" id="KW-0813">Transport</keyword>
<evidence type="ECO:0000259" key="10">
    <source>
        <dbReference type="PROSITE" id="PS50850"/>
    </source>
</evidence>
<dbReference type="Proteomes" id="UP000236291">
    <property type="component" value="Unassembled WGS sequence"/>
</dbReference>
<protein>
    <submittedName>
        <fullName evidence="11">Sugar transport protein 13-like</fullName>
    </submittedName>
</protein>
<evidence type="ECO:0000256" key="2">
    <source>
        <dbReference type="ARBA" id="ARBA00010992"/>
    </source>
</evidence>
<evidence type="ECO:0000256" key="5">
    <source>
        <dbReference type="ARBA" id="ARBA00022692"/>
    </source>
</evidence>
<comment type="subcellular location">
    <subcellularLocation>
        <location evidence="1">Membrane</location>
        <topology evidence="1">Multi-pass membrane protein</topology>
    </subcellularLocation>
</comment>
<evidence type="ECO:0000313" key="12">
    <source>
        <dbReference type="Proteomes" id="UP000236291"/>
    </source>
</evidence>
<dbReference type="PRINTS" id="PR00171">
    <property type="entry name" value="SUGRTRNSPORT"/>
</dbReference>
<dbReference type="Pfam" id="PF00083">
    <property type="entry name" value="Sugar_tr"/>
    <property type="match status" value="1"/>
</dbReference>
<evidence type="ECO:0000256" key="4">
    <source>
        <dbReference type="ARBA" id="ARBA00022597"/>
    </source>
</evidence>
<dbReference type="InterPro" id="IPR005828">
    <property type="entry name" value="MFS_sugar_transport-like"/>
</dbReference>
<evidence type="ECO:0000256" key="3">
    <source>
        <dbReference type="ARBA" id="ARBA00022448"/>
    </source>
</evidence>
<comment type="similarity">
    <text evidence="2">Belongs to the major facilitator superfamily. Sugar transporter (TC 2.A.1.1) family.</text>
</comment>
<reference evidence="11 12" key="1">
    <citation type="journal article" date="2014" name="Am. J. Bot.">
        <title>Genome assembly and annotation for red clover (Trifolium pratense; Fabaceae).</title>
        <authorList>
            <person name="Istvanek J."/>
            <person name="Jaros M."/>
            <person name="Krenek A."/>
            <person name="Repkova J."/>
        </authorList>
    </citation>
    <scope>NUCLEOTIDE SEQUENCE [LARGE SCALE GENOMIC DNA]</scope>
    <source>
        <strain evidence="12">cv. Tatra</strain>
        <tissue evidence="11">Young leaves</tissue>
    </source>
</reference>
<evidence type="ECO:0000256" key="8">
    <source>
        <dbReference type="ARBA" id="ARBA00023136"/>
    </source>
</evidence>
<keyword evidence="6" id="KW-0769">Symport</keyword>
<feature type="transmembrane region" description="Helical" evidence="9">
    <location>
        <begin position="111"/>
        <end position="128"/>
    </location>
</feature>
<evidence type="ECO:0000256" key="9">
    <source>
        <dbReference type="SAM" id="Phobius"/>
    </source>
</evidence>
<feature type="transmembrane region" description="Helical" evidence="9">
    <location>
        <begin position="19"/>
        <end position="39"/>
    </location>
</feature>
<evidence type="ECO:0000256" key="6">
    <source>
        <dbReference type="ARBA" id="ARBA00022847"/>
    </source>
</evidence>
<dbReference type="PANTHER" id="PTHR23500:SF357">
    <property type="entry name" value="IP12678P"/>
    <property type="match status" value="1"/>
</dbReference>
<feature type="transmembrane region" description="Helical" evidence="9">
    <location>
        <begin position="81"/>
        <end position="99"/>
    </location>
</feature>
<dbReference type="InterPro" id="IPR036259">
    <property type="entry name" value="MFS_trans_sf"/>
</dbReference>
<keyword evidence="4 11" id="KW-0762">Sugar transport</keyword>
<dbReference type="GO" id="GO:0015293">
    <property type="term" value="F:symporter activity"/>
    <property type="evidence" value="ECO:0007669"/>
    <property type="project" value="UniProtKB-KW"/>
</dbReference>
<gene>
    <name evidence="11" type="ORF">L195_g039730</name>
</gene>
<evidence type="ECO:0000256" key="7">
    <source>
        <dbReference type="ARBA" id="ARBA00022989"/>
    </source>
</evidence>
<dbReference type="EMBL" id="ASHM01044693">
    <property type="protein sequence ID" value="PNX83686.1"/>
    <property type="molecule type" value="Genomic_DNA"/>
</dbReference>
<dbReference type="SUPFAM" id="SSF103473">
    <property type="entry name" value="MFS general substrate transporter"/>
    <property type="match status" value="1"/>
</dbReference>